<dbReference type="SUPFAM" id="SSF56112">
    <property type="entry name" value="Protein kinase-like (PK-like)"/>
    <property type="match status" value="1"/>
</dbReference>
<dbReference type="InterPro" id="IPR011009">
    <property type="entry name" value="Kinase-like_dom_sf"/>
</dbReference>
<keyword evidence="2" id="KW-0433">Leucine-rich repeat</keyword>
<reference evidence="10" key="1">
    <citation type="journal article" date="2023" name="Plant Biotechnol. J.">
        <title>Chromosome-level wild Hevea brasiliensis genome provides new tools for genomic-assisted breeding and valuable loci to elevate rubber yield.</title>
        <authorList>
            <person name="Cheng H."/>
            <person name="Song X."/>
            <person name="Hu Y."/>
            <person name="Wu T."/>
            <person name="Yang Q."/>
            <person name="An Z."/>
            <person name="Feng S."/>
            <person name="Deng Z."/>
            <person name="Wu W."/>
            <person name="Zeng X."/>
            <person name="Tu M."/>
            <person name="Wang X."/>
            <person name="Huang H."/>
        </authorList>
    </citation>
    <scope>NUCLEOTIDE SEQUENCE</scope>
    <source>
        <strain evidence="10">MT/VB/25A 57/8</strain>
    </source>
</reference>
<dbReference type="PROSITE" id="PS50011">
    <property type="entry name" value="PROTEIN_KINASE_DOM"/>
    <property type="match status" value="1"/>
</dbReference>
<evidence type="ECO:0000256" key="7">
    <source>
        <dbReference type="SAM" id="Phobius"/>
    </source>
</evidence>
<name>A0ABQ9LLX2_HEVBR</name>
<evidence type="ECO:0000256" key="8">
    <source>
        <dbReference type="SAM" id="SignalP"/>
    </source>
</evidence>
<feature type="chain" id="PRO_5045947124" description="Protein kinase domain-containing protein" evidence="8">
    <location>
        <begin position="24"/>
        <end position="624"/>
    </location>
</feature>
<feature type="domain" description="Protein kinase" evidence="9">
    <location>
        <begin position="315"/>
        <end position="589"/>
    </location>
</feature>
<dbReference type="PANTHER" id="PTHR48007:SF67">
    <property type="entry name" value="POLLEN RECEPTOR-LIKE KINASE 1"/>
    <property type="match status" value="1"/>
</dbReference>
<feature type="transmembrane region" description="Helical" evidence="7">
    <location>
        <begin position="232"/>
        <end position="254"/>
    </location>
</feature>
<keyword evidence="8" id="KW-0732">Signal</keyword>
<comment type="subcellular location">
    <subcellularLocation>
        <location evidence="1">Membrane</location>
    </subcellularLocation>
</comment>
<gene>
    <name evidence="10" type="ORF">P3X46_019182</name>
</gene>
<dbReference type="Pfam" id="PF13855">
    <property type="entry name" value="LRR_8"/>
    <property type="match status" value="1"/>
</dbReference>
<dbReference type="SUPFAM" id="SSF52058">
    <property type="entry name" value="L domain-like"/>
    <property type="match status" value="1"/>
</dbReference>
<dbReference type="EMBL" id="JARPOI010000011">
    <property type="protein sequence ID" value="KAJ9167559.1"/>
    <property type="molecule type" value="Genomic_DNA"/>
</dbReference>
<feature type="signal peptide" evidence="8">
    <location>
        <begin position="1"/>
        <end position="23"/>
    </location>
</feature>
<comment type="caution">
    <text evidence="10">The sequence shown here is derived from an EMBL/GenBank/DDBJ whole genome shotgun (WGS) entry which is preliminary data.</text>
</comment>
<evidence type="ECO:0000256" key="2">
    <source>
        <dbReference type="ARBA" id="ARBA00022614"/>
    </source>
</evidence>
<evidence type="ECO:0000256" key="6">
    <source>
        <dbReference type="ARBA" id="ARBA00023136"/>
    </source>
</evidence>
<dbReference type="InterPro" id="IPR032675">
    <property type="entry name" value="LRR_dom_sf"/>
</dbReference>
<dbReference type="Pfam" id="PF08263">
    <property type="entry name" value="LRRNT_2"/>
    <property type="match status" value="1"/>
</dbReference>
<dbReference type="Proteomes" id="UP001174677">
    <property type="component" value="Chromosome 11"/>
</dbReference>
<dbReference type="Gene3D" id="1.10.510.10">
    <property type="entry name" value="Transferase(Phosphotransferase) domain 1"/>
    <property type="match status" value="1"/>
</dbReference>
<evidence type="ECO:0000313" key="10">
    <source>
        <dbReference type="EMBL" id="KAJ9167559.1"/>
    </source>
</evidence>
<evidence type="ECO:0000259" key="9">
    <source>
        <dbReference type="PROSITE" id="PS50011"/>
    </source>
</evidence>
<dbReference type="InterPro" id="IPR013210">
    <property type="entry name" value="LRR_N_plant-typ"/>
</dbReference>
<accession>A0ABQ9LLX2</accession>
<dbReference type="PANTHER" id="PTHR48007">
    <property type="entry name" value="LEUCINE-RICH REPEAT RECEPTOR-LIKE PROTEIN KINASE PXC1"/>
    <property type="match status" value="1"/>
</dbReference>
<evidence type="ECO:0000313" key="11">
    <source>
        <dbReference type="Proteomes" id="UP001174677"/>
    </source>
</evidence>
<keyword evidence="3 7" id="KW-0812">Transmembrane</keyword>
<evidence type="ECO:0000256" key="3">
    <source>
        <dbReference type="ARBA" id="ARBA00022692"/>
    </source>
</evidence>
<dbReference type="InterPro" id="IPR000719">
    <property type="entry name" value="Prot_kinase_dom"/>
</dbReference>
<organism evidence="10 11">
    <name type="scientific">Hevea brasiliensis</name>
    <name type="common">Para rubber tree</name>
    <name type="synonym">Siphonia brasiliensis</name>
    <dbReference type="NCBI Taxonomy" id="3981"/>
    <lineage>
        <taxon>Eukaryota</taxon>
        <taxon>Viridiplantae</taxon>
        <taxon>Streptophyta</taxon>
        <taxon>Embryophyta</taxon>
        <taxon>Tracheophyta</taxon>
        <taxon>Spermatophyta</taxon>
        <taxon>Magnoliopsida</taxon>
        <taxon>eudicotyledons</taxon>
        <taxon>Gunneridae</taxon>
        <taxon>Pentapetalae</taxon>
        <taxon>rosids</taxon>
        <taxon>fabids</taxon>
        <taxon>Malpighiales</taxon>
        <taxon>Euphorbiaceae</taxon>
        <taxon>Crotonoideae</taxon>
        <taxon>Micrandreae</taxon>
        <taxon>Hevea</taxon>
    </lineage>
</organism>
<keyword evidence="4" id="KW-0677">Repeat</keyword>
<keyword evidence="6 7" id="KW-0472">Membrane</keyword>
<proteinExistence type="predicted"/>
<keyword evidence="5 7" id="KW-1133">Transmembrane helix</keyword>
<evidence type="ECO:0000256" key="4">
    <source>
        <dbReference type="ARBA" id="ARBA00022737"/>
    </source>
</evidence>
<sequence length="624" mass="69650">MGRAVACWMPLLLFFFFTTSSSGDGNTAVLITFKNSLTNSAALYSWNETVNPCNWVGLHCKDDGVIDKLTLENMDLSGMIDIDTLVQLPKLRALSFKNNSFEGPLPPLNKLTSLRTLYLSMNKFSGKIADDAFAGMNSLTQLYLANNNFTGPIPSALLPLPKLVKLSLENNQFEGQIPDFQHDFLLFNVSNNHLNGHIPVALAGINLASFAGNDGLCGKPLSACKSSRKKTIIIIAVVSASVIALAALVAVAYFRGRRTKTTQVKQLQVQGTKAQTKFAVMGRKEFVQSPDHDHKGQLHFVRNDRERFDLQELLRASAEVLGSGNFGSSYKALLLDGSAMVVKRFREMNNVGKEEFQEHMARLGTLSHCNLLPLVAFYYRKDEKLLIFDFIENGSLASHLHAKRASGQPGLDWPTRLKIIKGVARGLAYLHKEFPNLTLPHGHLKSSNVLLDHTFEPLLTDYGLVPVVNKAHAQQVMVAYKSPEFIQSDRTTTKTDVWSLGILILELLTGKFPANYLRQGKGANADLATWVNSVVREEWTGEVFDMDMRGTKHGEGELLKLLKIGMCCCEWRVERRWDLREAVDKIEELKERDSDDDFSSYASEGELYSSRAMTEDDFSFSINR</sequence>
<dbReference type="Pfam" id="PF00069">
    <property type="entry name" value="Pkinase"/>
    <property type="match status" value="1"/>
</dbReference>
<dbReference type="InterPro" id="IPR001611">
    <property type="entry name" value="Leu-rich_rpt"/>
</dbReference>
<protein>
    <recommendedName>
        <fullName evidence="9">Protein kinase domain-containing protein</fullName>
    </recommendedName>
</protein>
<dbReference type="InterPro" id="IPR046959">
    <property type="entry name" value="PRK1-6/SRF4-like"/>
</dbReference>
<evidence type="ECO:0000256" key="5">
    <source>
        <dbReference type="ARBA" id="ARBA00022989"/>
    </source>
</evidence>
<dbReference type="Gene3D" id="3.80.10.10">
    <property type="entry name" value="Ribonuclease Inhibitor"/>
    <property type="match status" value="2"/>
</dbReference>
<dbReference type="Gene3D" id="3.30.200.20">
    <property type="entry name" value="Phosphorylase Kinase, domain 1"/>
    <property type="match status" value="1"/>
</dbReference>
<evidence type="ECO:0000256" key="1">
    <source>
        <dbReference type="ARBA" id="ARBA00004370"/>
    </source>
</evidence>
<keyword evidence="11" id="KW-1185">Reference proteome</keyword>